<evidence type="ECO:0000256" key="1">
    <source>
        <dbReference type="SAM" id="SignalP"/>
    </source>
</evidence>
<accession>A0A8H7DDW7</accession>
<reference evidence="2" key="1">
    <citation type="submission" date="2020-05" db="EMBL/GenBank/DDBJ databases">
        <title>Mycena genomes resolve the evolution of fungal bioluminescence.</title>
        <authorList>
            <person name="Tsai I.J."/>
        </authorList>
    </citation>
    <scope>NUCLEOTIDE SEQUENCE</scope>
    <source>
        <strain evidence="2">160909Yilan</strain>
    </source>
</reference>
<name>A0A8H7DDW7_9AGAR</name>
<evidence type="ECO:0000313" key="3">
    <source>
        <dbReference type="Proteomes" id="UP000623467"/>
    </source>
</evidence>
<dbReference type="OrthoDB" id="2932767at2759"/>
<evidence type="ECO:0000313" key="2">
    <source>
        <dbReference type="EMBL" id="KAF7367961.1"/>
    </source>
</evidence>
<comment type="caution">
    <text evidence="2">The sequence shown here is derived from an EMBL/GenBank/DDBJ whole genome shotgun (WGS) entry which is preliminary data.</text>
</comment>
<keyword evidence="3" id="KW-1185">Reference proteome</keyword>
<dbReference type="EMBL" id="JACAZH010000005">
    <property type="protein sequence ID" value="KAF7367961.1"/>
    <property type="molecule type" value="Genomic_DNA"/>
</dbReference>
<protein>
    <submittedName>
        <fullName evidence="2">Uncharacterized protein</fullName>
    </submittedName>
</protein>
<feature type="signal peptide" evidence="1">
    <location>
        <begin position="1"/>
        <end position="17"/>
    </location>
</feature>
<organism evidence="2 3">
    <name type="scientific">Mycena sanguinolenta</name>
    <dbReference type="NCBI Taxonomy" id="230812"/>
    <lineage>
        <taxon>Eukaryota</taxon>
        <taxon>Fungi</taxon>
        <taxon>Dikarya</taxon>
        <taxon>Basidiomycota</taxon>
        <taxon>Agaricomycotina</taxon>
        <taxon>Agaricomycetes</taxon>
        <taxon>Agaricomycetidae</taxon>
        <taxon>Agaricales</taxon>
        <taxon>Marasmiineae</taxon>
        <taxon>Mycenaceae</taxon>
        <taxon>Mycena</taxon>
    </lineage>
</organism>
<dbReference type="Proteomes" id="UP000623467">
    <property type="component" value="Unassembled WGS sequence"/>
</dbReference>
<feature type="chain" id="PRO_5034455967" evidence="1">
    <location>
        <begin position="18"/>
        <end position="347"/>
    </location>
</feature>
<keyword evidence="1" id="KW-0732">Signal</keyword>
<sequence>MALPFFGLLLLSSLVSAQSSGSLGNLTVPLPAGSTISAGDFLTYGYSYSGDFSQELRNVTAELVGGAILSRLPPTFLIISGHLDSNLNVVDLMYDHGNDGGSFSFSDDLGYWTSAATPPGNYQIRINGTVYNSTSIVASDVGTPVGNLSALSKPWILSQPIPFLCTIPTFTPVVSVTDPNYSPLRIGQPLAGTVYYLNNISTLGLILVSANFIDASFGVGDSTNASPATMEVVKSGSLESVGSVVLNGTLLQVSGLPTDKFKLTAGAFRVRADFTDPNHPGGNFSALSDEFYIASEGPCVGLQKGTSTTGGESGSNTTGKTGAALSGKIIPFTGLLTLFAGATLVLA</sequence>
<gene>
    <name evidence="2" type="ORF">MSAN_00861300</name>
</gene>
<dbReference type="AlphaFoldDB" id="A0A8H7DDW7"/>
<proteinExistence type="predicted"/>